<evidence type="ECO:0000313" key="2">
    <source>
        <dbReference type="Proteomes" id="UP000028252"/>
    </source>
</evidence>
<keyword evidence="2" id="KW-1185">Reference proteome</keyword>
<organism evidence="1 2">
    <name type="scientific">Marinobacterium lacunae</name>
    <dbReference type="NCBI Taxonomy" id="1232683"/>
    <lineage>
        <taxon>Bacteria</taxon>
        <taxon>Pseudomonadati</taxon>
        <taxon>Pseudomonadota</taxon>
        <taxon>Gammaproteobacteria</taxon>
        <taxon>Oceanospirillales</taxon>
        <taxon>Oceanospirillaceae</taxon>
        <taxon>Marinobacterium</taxon>
    </lineage>
</organism>
<dbReference type="OrthoDB" id="9891679at2"/>
<evidence type="ECO:0000313" key="1">
    <source>
        <dbReference type="EMBL" id="KEA63712.1"/>
    </source>
</evidence>
<gene>
    <name evidence="1" type="ORF">ADIMK_2168</name>
</gene>
<reference evidence="1 2" key="1">
    <citation type="submission" date="2014-04" db="EMBL/GenBank/DDBJ databases">
        <title>Marinobacterium kochiensis sp. nov., isolated from sediment sample collected from Kochi backwaters in Kerala, India.</title>
        <authorList>
            <person name="Singh A."/>
            <person name="Pinnaka A.K."/>
        </authorList>
    </citation>
    <scope>NUCLEOTIDE SEQUENCE [LARGE SCALE GENOMIC DNA]</scope>
    <source>
        <strain evidence="1 2">AK27</strain>
    </source>
</reference>
<proteinExistence type="predicted"/>
<sequence>MNTGLTTQNLLRGLTLVMALSLSACVYGPYESRTRVGVHGYYDTAYDDFYFYPDVSVYFGLNSGRYYYRPHDHWVGVKTLPRTIILKPQNRVTIKKLPRGRPFEYYRDHYDRYRNHRGRDWDSNRYRDGYRSRDGYRDRYRDGYRR</sequence>
<protein>
    <submittedName>
        <fullName evidence="1">Uncharacterized protein</fullName>
    </submittedName>
</protein>
<dbReference type="RefSeq" id="WP_036187663.1">
    <property type="nucleotide sequence ID" value="NZ_JMQN01000030.1"/>
</dbReference>
<comment type="caution">
    <text evidence="1">The sequence shown here is derived from an EMBL/GenBank/DDBJ whole genome shotgun (WGS) entry which is preliminary data.</text>
</comment>
<name>A0A081FYV7_9GAMM</name>
<dbReference type="AlphaFoldDB" id="A0A081FYV7"/>
<dbReference type="STRING" id="1232683.ADIMK_2168"/>
<dbReference type="PATRIC" id="fig|1232683.4.peg.2127"/>
<dbReference type="Proteomes" id="UP000028252">
    <property type="component" value="Unassembled WGS sequence"/>
</dbReference>
<accession>A0A081FYV7</accession>
<dbReference type="EMBL" id="JMQN01000030">
    <property type="protein sequence ID" value="KEA63712.1"/>
    <property type="molecule type" value="Genomic_DNA"/>
</dbReference>